<sequence>MEFIAHRAGKIPLPAILQRHLVDLQIQVVILRRRDVDDINLILAEFKDAQGIFEGIATFEEVIGADAQADRKTRPHAGAHFIDNQT</sequence>
<name>A0A7H4MDB0_KLEVA</name>
<dbReference type="EMBL" id="UGKR01000003">
    <property type="protein sequence ID" value="STS88310.1"/>
    <property type="molecule type" value="Genomic_DNA"/>
</dbReference>
<evidence type="ECO:0000313" key="1">
    <source>
        <dbReference type="EMBL" id="STS88310.1"/>
    </source>
</evidence>
<comment type="caution">
    <text evidence="1">The sequence shown here is derived from an EMBL/GenBank/DDBJ whole genome shotgun (WGS) entry which is preliminary data.</text>
</comment>
<dbReference type="Proteomes" id="UP000254545">
    <property type="component" value="Unassembled WGS sequence"/>
</dbReference>
<protein>
    <submittedName>
        <fullName evidence="1">Uncharacterized protein</fullName>
    </submittedName>
</protein>
<gene>
    <name evidence="1" type="ORF">NCTC9177_02153</name>
</gene>
<evidence type="ECO:0000313" key="2">
    <source>
        <dbReference type="Proteomes" id="UP000254545"/>
    </source>
</evidence>
<reference evidence="1 2" key="1">
    <citation type="submission" date="2018-06" db="EMBL/GenBank/DDBJ databases">
        <authorList>
            <consortium name="Pathogen Informatics"/>
            <person name="Doyle S."/>
        </authorList>
    </citation>
    <scope>NUCLEOTIDE SEQUENCE [LARGE SCALE GENOMIC DNA]</scope>
    <source>
        <strain evidence="1 2">NCTC9177</strain>
    </source>
</reference>
<dbReference type="AlphaFoldDB" id="A0A7H4MDB0"/>
<proteinExistence type="predicted"/>
<organism evidence="1 2">
    <name type="scientific">Klebsiella variicola</name>
    <dbReference type="NCBI Taxonomy" id="244366"/>
    <lineage>
        <taxon>Bacteria</taxon>
        <taxon>Pseudomonadati</taxon>
        <taxon>Pseudomonadota</taxon>
        <taxon>Gammaproteobacteria</taxon>
        <taxon>Enterobacterales</taxon>
        <taxon>Enterobacteriaceae</taxon>
        <taxon>Klebsiella/Raoultella group</taxon>
        <taxon>Klebsiella</taxon>
        <taxon>Klebsiella pneumoniae complex</taxon>
    </lineage>
</organism>
<accession>A0A7H4MDB0</accession>